<dbReference type="AlphaFoldDB" id="A0A8B7ZLE7"/>
<protein>
    <submittedName>
        <fullName evidence="2">Uncharacterized protein LOC110987731</fullName>
    </submittedName>
</protein>
<dbReference type="OMA" id="EYLEWST"/>
<accession>A0A8B7ZLE7</accession>
<dbReference type="Proteomes" id="UP000694845">
    <property type="component" value="Unplaced"/>
</dbReference>
<gene>
    <name evidence="2" type="primary">LOC110987731</name>
</gene>
<reference evidence="2" key="1">
    <citation type="submission" date="2025-08" db="UniProtKB">
        <authorList>
            <consortium name="RefSeq"/>
        </authorList>
    </citation>
    <scope>IDENTIFICATION</scope>
</reference>
<proteinExistence type="predicted"/>
<keyword evidence="1" id="KW-1185">Reference proteome</keyword>
<evidence type="ECO:0000313" key="1">
    <source>
        <dbReference type="Proteomes" id="UP000694845"/>
    </source>
</evidence>
<dbReference type="KEGG" id="aplc:110987731"/>
<dbReference type="OrthoDB" id="10253919at2759"/>
<sequence>MPAPYFSTPASVKDYADSKNYQKWSGFIGGAFNDTIKVEEKTVGVGKCQFYNPEVKPAGSDRVTQKVTWNGFPRRLQQDFPDSYLEVADKKDGWPFNGEEYKKARNQDEYLEWYVYKNAEGKITRIDFTCEGPEYWDFLFQWEPETCLALYQRFVSADVKMEDLYTTEGGEKVYNIYNKWNTTDGCMHLNCPPNSLGAEIRLAGDASIIREKNGRTITDSQELINCSKYGRADRNSDPHIGSACNTLCRQGMRISIANPVCLFIAEVKTAGWTTPNGDDASKYMKLVRGTAEQGLRYTLEVPSSEGFTVGDIMIAGEPIQFGGSVAFLMDVGLIAEACKDSQGAQPAYPCVCAESQLQASLFAVSASLPELKTKAHYFTRGYKAN</sequence>
<organism evidence="1 2">
    <name type="scientific">Acanthaster planci</name>
    <name type="common">Crown-of-thorns starfish</name>
    <dbReference type="NCBI Taxonomy" id="133434"/>
    <lineage>
        <taxon>Eukaryota</taxon>
        <taxon>Metazoa</taxon>
        <taxon>Echinodermata</taxon>
        <taxon>Eleutherozoa</taxon>
        <taxon>Asterozoa</taxon>
        <taxon>Asteroidea</taxon>
        <taxon>Valvatacea</taxon>
        <taxon>Valvatida</taxon>
        <taxon>Acanthasteridae</taxon>
        <taxon>Acanthaster</taxon>
    </lineage>
</organism>
<dbReference type="GeneID" id="110987731"/>
<evidence type="ECO:0000313" key="2">
    <source>
        <dbReference type="RefSeq" id="XP_022106438.1"/>
    </source>
</evidence>
<dbReference type="RefSeq" id="XP_022106438.1">
    <property type="nucleotide sequence ID" value="XM_022250746.1"/>
</dbReference>
<name>A0A8B7ZLE7_ACAPL</name>